<evidence type="ECO:0000256" key="1">
    <source>
        <dbReference type="SAM" id="Phobius"/>
    </source>
</evidence>
<dbReference type="Proteomes" id="UP000199707">
    <property type="component" value="Unassembled WGS sequence"/>
</dbReference>
<keyword evidence="1" id="KW-1133">Transmembrane helix</keyword>
<reference evidence="3" key="1">
    <citation type="submission" date="2016-10" db="EMBL/GenBank/DDBJ databases">
        <authorList>
            <person name="Varghese N."/>
            <person name="Submissions S."/>
        </authorList>
    </citation>
    <scope>NUCLEOTIDE SEQUENCE [LARGE SCALE GENOMIC DNA]</scope>
    <source>
        <strain evidence="3">UNC267MFSha1.1M11</strain>
    </source>
</reference>
<sequence length="68" mass="7531">MIDLLVGGTVVIGGPALLCWLFFRSSGGKTTQQQAYDRLVQRRKEEIGLGYVDGKVNSEAAQQFRDEL</sequence>
<dbReference type="RefSeq" id="WP_090361405.1">
    <property type="nucleotide sequence ID" value="NZ_FMUB01000009.1"/>
</dbReference>
<proteinExistence type="predicted"/>
<evidence type="ECO:0000313" key="2">
    <source>
        <dbReference type="EMBL" id="SCX28101.1"/>
    </source>
</evidence>
<gene>
    <name evidence="2" type="ORF">SAMN02799620_04524</name>
</gene>
<accession>A0A1G4WRJ9</accession>
<feature type="transmembrane region" description="Helical" evidence="1">
    <location>
        <begin position="6"/>
        <end position="23"/>
    </location>
</feature>
<dbReference type="EMBL" id="FMUB01000009">
    <property type="protein sequence ID" value="SCX28101.1"/>
    <property type="molecule type" value="Genomic_DNA"/>
</dbReference>
<dbReference type="AlphaFoldDB" id="A0A1G4WRJ9"/>
<keyword evidence="1" id="KW-0812">Transmembrane</keyword>
<keyword evidence="1" id="KW-0472">Membrane</keyword>
<evidence type="ECO:0000313" key="3">
    <source>
        <dbReference type="Proteomes" id="UP000199707"/>
    </source>
</evidence>
<dbReference type="STRING" id="1502745.SAMN02799620_04524"/>
<protein>
    <submittedName>
        <fullName evidence="2">Uncharacterized protein</fullName>
    </submittedName>
</protein>
<organism evidence="2 3">
    <name type="scientific">Mycolicibacterium fluoranthenivorans</name>
    <dbReference type="NCBI Taxonomy" id="258505"/>
    <lineage>
        <taxon>Bacteria</taxon>
        <taxon>Bacillati</taxon>
        <taxon>Actinomycetota</taxon>
        <taxon>Actinomycetes</taxon>
        <taxon>Mycobacteriales</taxon>
        <taxon>Mycobacteriaceae</taxon>
        <taxon>Mycolicibacterium</taxon>
    </lineage>
</organism>
<name>A0A1G4WRJ9_9MYCO</name>